<dbReference type="RefSeq" id="WP_110997055.1">
    <property type="nucleotide sequence ID" value="NZ_QKTW01000002.1"/>
</dbReference>
<dbReference type="SUPFAM" id="SSF51905">
    <property type="entry name" value="FAD/NAD(P)-binding domain"/>
    <property type="match status" value="1"/>
</dbReference>
<accession>A0A2W2BF04</accession>
<comment type="caution">
    <text evidence="1">The sequence shown here is derived from an EMBL/GenBank/DDBJ whole genome shotgun (WGS) entry which is preliminary data.</text>
</comment>
<dbReference type="EMBL" id="QKTW01000002">
    <property type="protein sequence ID" value="PZF74849.1"/>
    <property type="molecule type" value="Genomic_DNA"/>
</dbReference>
<reference evidence="1 2" key="1">
    <citation type="submission" date="2018-06" db="EMBL/GenBank/DDBJ databases">
        <title>Mucibacter soli gen. nov., sp. nov., a new member of the family Chitinophagaceae producing mucin.</title>
        <authorList>
            <person name="Kim M.-K."/>
            <person name="Park S."/>
            <person name="Kim T.-S."/>
            <person name="Joung Y."/>
            <person name="Han J.-H."/>
            <person name="Kim S.B."/>
        </authorList>
    </citation>
    <scope>NUCLEOTIDE SEQUENCE [LARGE SCALE GENOMIC DNA]</scope>
    <source>
        <strain evidence="1 2">R1-15</strain>
    </source>
</reference>
<dbReference type="PROSITE" id="PS51257">
    <property type="entry name" value="PROKAR_LIPOPROTEIN"/>
    <property type="match status" value="1"/>
</dbReference>
<name>A0A2W2BF04_9BACT</name>
<dbReference type="AlphaFoldDB" id="A0A2W2BF04"/>
<dbReference type="InterPro" id="IPR036188">
    <property type="entry name" value="FAD/NAD-bd_sf"/>
</dbReference>
<dbReference type="Gene3D" id="3.50.50.60">
    <property type="entry name" value="FAD/NAD(P)-binding domain"/>
    <property type="match status" value="1"/>
</dbReference>
<dbReference type="Proteomes" id="UP000248745">
    <property type="component" value="Unassembled WGS sequence"/>
</dbReference>
<evidence type="ECO:0000313" key="1">
    <source>
        <dbReference type="EMBL" id="PZF74849.1"/>
    </source>
</evidence>
<dbReference type="OrthoDB" id="127573at2"/>
<evidence type="ECO:0000313" key="2">
    <source>
        <dbReference type="Proteomes" id="UP000248745"/>
    </source>
</evidence>
<keyword evidence="2" id="KW-1185">Reference proteome</keyword>
<proteinExistence type="predicted"/>
<sequence length="540" mass="59816">MKRRQFLKQSLLAAPAIMLGGLSLTGCERKRNLSEIKGGIVGANSKTGHLLRNAQNLPAPSSTIKCKVLIVGGGIAGLSARRWLEKNGAQDVLMIEMDHQPGGNASYGKNEVSAYPWGAHYLPVPDLRNKELLDFLIATNSITGFDVQGLPVYNEYHLCQDPEERLFINGYWQEGLVPEAGVSAEEKIQIARFFKLIEQFKIAVGSDGKDAFAIPLDHSSQDEQFTALDKISFEQYLDEQDFTSPYLRWYLDYGCKDDYGANLKTTSAWAGIHYFASRKGKGSGVNSSALLTWPQGNGFLMEHLKQQATSNILSGHLAFRVDPNDAGVSVCCYDVKAEKTINIQAEKVLIAAPQFVTKHLLHGLSTPEKIAAAEDFHYAPWMIANITLSGLPQGKGMPLCWDNVIYGTASVGYVNANQQDLSDSHKKVLTFYLPLSSEDPVAERQKAFNKTYNDWLREIINELEFAHEGITNYIAHVDIWVWGHGMIAPRPGLIWGNERKVAATPIDNKIFFAHSDLSGISIFEEAFYQGIRAANEILAS</sequence>
<gene>
    <name evidence="1" type="ORF">DN068_01235</name>
</gene>
<dbReference type="Pfam" id="PF13450">
    <property type="entry name" value="NAD_binding_8"/>
    <property type="match status" value="1"/>
</dbReference>
<organism evidence="1 2">
    <name type="scientific">Taibaiella soli</name>
    <dbReference type="NCBI Taxonomy" id="1649169"/>
    <lineage>
        <taxon>Bacteria</taxon>
        <taxon>Pseudomonadati</taxon>
        <taxon>Bacteroidota</taxon>
        <taxon>Chitinophagia</taxon>
        <taxon>Chitinophagales</taxon>
        <taxon>Chitinophagaceae</taxon>
        <taxon>Taibaiella</taxon>
    </lineage>
</organism>
<protein>
    <submittedName>
        <fullName evidence="1">FAD-dependent oxidoreductase</fullName>
    </submittedName>
</protein>